<evidence type="ECO:0000313" key="1">
    <source>
        <dbReference type="EMBL" id="RHY09618.1"/>
    </source>
</evidence>
<evidence type="ECO:0000313" key="2">
    <source>
        <dbReference type="Proteomes" id="UP000265427"/>
    </source>
</evidence>
<comment type="caution">
    <text evidence="1">The sequence shown here is derived from an EMBL/GenBank/DDBJ whole genome shotgun (WGS) entry which is preliminary data.</text>
</comment>
<accession>A0A397AUL2</accession>
<protein>
    <recommendedName>
        <fullName evidence="3">DDE-1 domain-containing protein</fullName>
    </recommendedName>
</protein>
<reference evidence="1 2" key="1">
    <citation type="submission" date="2018-08" db="EMBL/GenBank/DDBJ databases">
        <title>Aphanomyces genome sequencing and annotation.</title>
        <authorList>
            <person name="Minardi D."/>
            <person name="Oidtmann B."/>
            <person name="Van Der Giezen M."/>
            <person name="Studholme D.J."/>
        </authorList>
    </citation>
    <scope>NUCLEOTIDE SEQUENCE [LARGE SCALE GENOMIC DNA]</scope>
    <source>
        <strain evidence="1 2">Kv</strain>
    </source>
</reference>
<proteinExistence type="predicted"/>
<sequence>MITMLCVGAKMPLLIIVKGTPGSEIDVDELPTYAPGPVYVVQKAAYMDQRVLSLYLREVLQPKVDCPSVVLADNFTCHVSRKSYKILEDELF</sequence>
<name>A0A397AUL2_APHAT</name>
<dbReference type="Proteomes" id="UP000265427">
    <property type="component" value="Unassembled WGS sequence"/>
</dbReference>
<dbReference type="AlphaFoldDB" id="A0A397AUL2"/>
<gene>
    <name evidence="1" type="ORF">DYB36_005037</name>
</gene>
<organism evidence="1 2">
    <name type="scientific">Aphanomyces astaci</name>
    <name type="common">Crayfish plague agent</name>
    <dbReference type="NCBI Taxonomy" id="112090"/>
    <lineage>
        <taxon>Eukaryota</taxon>
        <taxon>Sar</taxon>
        <taxon>Stramenopiles</taxon>
        <taxon>Oomycota</taxon>
        <taxon>Saprolegniomycetes</taxon>
        <taxon>Saprolegniales</taxon>
        <taxon>Verrucalvaceae</taxon>
        <taxon>Aphanomyces</taxon>
    </lineage>
</organism>
<dbReference type="VEuPathDB" id="FungiDB:H257_01578"/>
<evidence type="ECO:0008006" key="3">
    <source>
        <dbReference type="Google" id="ProtNLM"/>
    </source>
</evidence>
<dbReference type="EMBL" id="QUSZ01005452">
    <property type="protein sequence ID" value="RHY09618.1"/>
    <property type="molecule type" value="Genomic_DNA"/>
</dbReference>